<dbReference type="Pfam" id="PF02136">
    <property type="entry name" value="NTF2"/>
    <property type="match status" value="1"/>
</dbReference>
<evidence type="ECO:0000313" key="7">
    <source>
        <dbReference type="EMBL" id="KAL0281362.1"/>
    </source>
</evidence>
<feature type="region of interest" description="Disordered" evidence="4">
    <location>
        <begin position="314"/>
        <end position="393"/>
    </location>
</feature>
<dbReference type="GO" id="GO:0005829">
    <property type="term" value="C:cytosol"/>
    <property type="evidence" value="ECO:0007669"/>
    <property type="project" value="TreeGrafter"/>
</dbReference>
<dbReference type="GO" id="GO:0010494">
    <property type="term" value="C:cytoplasmic stress granule"/>
    <property type="evidence" value="ECO:0007669"/>
    <property type="project" value="UniProtKB-SubCell"/>
</dbReference>
<dbReference type="GO" id="GO:0003729">
    <property type="term" value="F:mRNA binding"/>
    <property type="evidence" value="ECO:0007669"/>
    <property type="project" value="TreeGrafter"/>
</dbReference>
<proteinExistence type="predicted"/>
<evidence type="ECO:0000256" key="3">
    <source>
        <dbReference type="PROSITE-ProRule" id="PRU00176"/>
    </source>
</evidence>
<feature type="compositionally biased region" description="Polar residues" evidence="4">
    <location>
        <begin position="552"/>
        <end position="561"/>
    </location>
</feature>
<feature type="compositionally biased region" description="Gly residues" evidence="4">
    <location>
        <begin position="502"/>
        <end position="512"/>
    </location>
</feature>
<dbReference type="InterPro" id="IPR035979">
    <property type="entry name" value="RBD_domain_sf"/>
</dbReference>
<comment type="subcellular location">
    <subcellularLocation>
        <location evidence="1">Cytoplasm</location>
        <location evidence="1">Stress granule</location>
    </subcellularLocation>
</comment>
<evidence type="ECO:0000256" key="2">
    <source>
        <dbReference type="ARBA" id="ARBA00022884"/>
    </source>
</evidence>
<dbReference type="PROSITE" id="PS50177">
    <property type="entry name" value="NTF2_DOMAIN"/>
    <property type="match status" value="1"/>
</dbReference>
<sequence>MVMEALPPAEVVGREFVRQYYTLLNEAPAHAHRFYANNSYFVHGSMSTPAIGQQQIHQKIVQLNFRDCHTKISQVDSQETLGNGVVVQVSGELSNDGEPMRRFTQTFVLGVESPRKYYVHNDIFRYQDMLLSDEGGDSPSGDEDIEQIQDDQPEAQTGGNINYFKLGNVGPVETPTGPNSGTNQTAPLNGTAVHEDSHQGQSAIVPPQEPTSSPVVNGSAVAEELKIMNEDFMMASQGTVQPEIKSPKEKVNRAVSSKPVEMEESAQAEQETSTNGNESFSAEMIQDLHISAVSNEPKTYANLLKSDRMGSGLPSGATGNVINRNTPGFSAPSSGASARPDDAPQPPRPPRGMPRGVPLRGNNRGDRTLGPSRTSFNEDGSTVGGNTGPENQERRRNLVQYSDNHQLFMGNLPLDATESDLRELFSKYGTIVDLHIHSKTSSGPKGPPVNRVPNYGFITFEDPQSVQEVLNNKPICFPSEGGVKLNVEEKRVRPKSSTLSSQGGGGGGGNSGGNESNWTAGRQSLRGGPPRGSRGGGARGSFNRDSRGPPVNQRSNFTQRR</sequence>
<feature type="compositionally biased region" description="Polar residues" evidence="4">
    <location>
        <begin position="176"/>
        <end position="188"/>
    </location>
</feature>
<dbReference type="InterPro" id="IPR000504">
    <property type="entry name" value="RRM_dom"/>
</dbReference>
<evidence type="ECO:0000256" key="4">
    <source>
        <dbReference type="SAM" id="MobiDB-lite"/>
    </source>
</evidence>
<accession>A0AAW2IHT2</accession>
<dbReference type="Gene3D" id="3.10.450.50">
    <property type="match status" value="1"/>
</dbReference>
<dbReference type="AlphaFoldDB" id="A0AAW2IHT2"/>
<dbReference type="SUPFAM" id="SSF54427">
    <property type="entry name" value="NTF2-like"/>
    <property type="match status" value="1"/>
</dbReference>
<dbReference type="InterPro" id="IPR012677">
    <property type="entry name" value="Nucleotide-bd_a/b_plait_sf"/>
</dbReference>
<dbReference type="CDD" id="cd00780">
    <property type="entry name" value="NTF2"/>
    <property type="match status" value="1"/>
</dbReference>
<feature type="compositionally biased region" description="Pro residues" evidence="4">
    <location>
        <begin position="343"/>
        <end position="352"/>
    </location>
</feature>
<evidence type="ECO:0000259" key="6">
    <source>
        <dbReference type="PROSITE" id="PS50177"/>
    </source>
</evidence>
<feature type="compositionally biased region" description="Low complexity" evidence="4">
    <location>
        <begin position="327"/>
        <end position="338"/>
    </location>
</feature>
<dbReference type="InterPro" id="IPR039539">
    <property type="entry name" value="Ras_GTPase_bind_prot"/>
</dbReference>
<feature type="compositionally biased region" description="Low complexity" evidence="4">
    <location>
        <begin position="513"/>
        <end position="528"/>
    </location>
</feature>
<feature type="region of interest" description="Disordered" evidence="4">
    <location>
        <begin position="487"/>
        <end position="561"/>
    </location>
</feature>
<name>A0AAW2IHT2_9NEOP</name>
<evidence type="ECO:0000256" key="1">
    <source>
        <dbReference type="ARBA" id="ARBA00004210"/>
    </source>
</evidence>
<protein>
    <recommendedName>
        <fullName evidence="8">Ras GTPase-activating protein-binding protein 2</fullName>
    </recommendedName>
</protein>
<comment type="caution">
    <text evidence="7">The sequence shown here is derived from an EMBL/GenBank/DDBJ whole genome shotgun (WGS) entry which is preliminary data.</text>
</comment>
<feature type="domain" description="NTF2" evidence="6">
    <location>
        <begin position="12"/>
        <end position="126"/>
    </location>
</feature>
<dbReference type="EMBL" id="JARGDH010000001">
    <property type="protein sequence ID" value="KAL0281362.1"/>
    <property type="molecule type" value="Genomic_DNA"/>
</dbReference>
<dbReference type="GO" id="GO:1990904">
    <property type="term" value="C:ribonucleoprotein complex"/>
    <property type="evidence" value="ECO:0007669"/>
    <property type="project" value="TreeGrafter"/>
</dbReference>
<feature type="domain" description="RRM" evidence="5">
    <location>
        <begin position="405"/>
        <end position="492"/>
    </location>
</feature>
<dbReference type="SUPFAM" id="SSF54928">
    <property type="entry name" value="RNA-binding domain, RBD"/>
    <property type="match status" value="1"/>
</dbReference>
<dbReference type="InterPro" id="IPR032710">
    <property type="entry name" value="NTF2-like_dom_sf"/>
</dbReference>
<dbReference type="InterPro" id="IPR018222">
    <property type="entry name" value="Nuclear_transport_factor_2_euk"/>
</dbReference>
<dbReference type="PANTHER" id="PTHR10693:SF20">
    <property type="entry name" value="AT27578P"/>
    <property type="match status" value="1"/>
</dbReference>
<feature type="region of interest" description="Disordered" evidence="4">
    <location>
        <begin position="172"/>
        <end position="215"/>
    </location>
</feature>
<keyword evidence="2 3" id="KW-0694">RNA-binding</keyword>
<dbReference type="Gene3D" id="3.30.70.330">
    <property type="match status" value="1"/>
</dbReference>
<evidence type="ECO:0008006" key="8">
    <source>
        <dbReference type="Google" id="ProtNLM"/>
    </source>
</evidence>
<feature type="compositionally biased region" description="Gly residues" evidence="4">
    <location>
        <begin position="529"/>
        <end position="539"/>
    </location>
</feature>
<feature type="compositionally biased region" description="Polar residues" evidence="4">
    <location>
        <begin position="317"/>
        <end position="326"/>
    </location>
</feature>
<feature type="compositionally biased region" description="Polar residues" evidence="4">
    <location>
        <begin position="371"/>
        <end position="380"/>
    </location>
</feature>
<dbReference type="PROSITE" id="PS50102">
    <property type="entry name" value="RRM"/>
    <property type="match status" value="1"/>
</dbReference>
<dbReference type="SMART" id="SM00360">
    <property type="entry name" value="RRM"/>
    <property type="match status" value="1"/>
</dbReference>
<reference evidence="7" key="1">
    <citation type="journal article" date="2024" name="Gigascience">
        <title>Chromosome-level genome of the poultry shaft louse Menopon gallinae provides insight into the host-switching and adaptive evolution of parasitic lice.</title>
        <authorList>
            <person name="Xu Y."/>
            <person name="Ma L."/>
            <person name="Liu S."/>
            <person name="Liang Y."/>
            <person name="Liu Q."/>
            <person name="He Z."/>
            <person name="Tian L."/>
            <person name="Duan Y."/>
            <person name="Cai W."/>
            <person name="Li H."/>
            <person name="Song F."/>
        </authorList>
    </citation>
    <scope>NUCLEOTIDE SEQUENCE</scope>
    <source>
        <strain evidence="7">Cailab_2023a</strain>
    </source>
</reference>
<dbReference type="PANTHER" id="PTHR10693">
    <property type="entry name" value="RAS GTPASE-ACTIVATING PROTEIN-BINDING PROTEIN"/>
    <property type="match status" value="1"/>
</dbReference>
<dbReference type="InterPro" id="IPR002075">
    <property type="entry name" value="NTF2_dom"/>
</dbReference>
<evidence type="ECO:0000259" key="5">
    <source>
        <dbReference type="PROSITE" id="PS50102"/>
    </source>
</evidence>
<feature type="region of interest" description="Disordered" evidence="4">
    <location>
        <begin position="239"/>
        <end position="277"/>
    </location>
</feature>
<dbReference type="Pfam" id="PF00076">
    <property type="entry name" value="RRM_1"/>
    <property type="match status" value="1"/>
</dbReference>
<gene>
    <name evidence="7" type="ORF">PYX00_002369</name>
</gene>
<organism evidence="7">
    <name type="scientific">Menopon gallinae</name>
    <name type="common">poultry shaft louse</name>
    <dbReference type="NCBI Taxonomy" id="328185"/>
    <lineage>
        <taxon>Eukaryota</taxon>
        <taxon>Metazoa</taxon>
        <taxon>Ecdysozoa</taxon>
        <taxon>Arthropoda</taxon>
        <taxon>Hexapoda</taxon>
        <taxon>Insecta</taxon>
        <taxon>Pterygota</taxon>
        <taxon>Neoptera</taxon>
        <taxon>Paraneoptera</taxon>
        <taxon>Psocodea</taxon>
        <taxon>Troctomorpha</taxon>
        <taxon>Phthiraptera</taxon>
        <taxon>Amblycera</taxon>
        <taxon>Menoponidae</taxon>
        <taxon>Menopon</taxon>
    </lineage>
</organism>
<dbReference type="FunFam" id="3.10.450.50:FF:000015">
    <property type="entry name" value="Ras GTPase-activating protein-binding protein 2"/>
    <property type="match status" value="1"/>
</dbReference>
<feature type="compositionally biased region" description="Polar residues" evidence="4">
    <location>
        <begin position="267"/>
        <end position="277"/>
    </location>
</feature>